<comment type="caution">
    <text evidence="5">The sequence shown here is derived from an EMBL/GenBank/DDBJ whole genome shotgun (WGS) entry which is preliminary data.</text>
</comment>
<feature type="domain" description="Probable ATP-binding protein BrxC winged helix-turn-helix" evidence="2">
    <location>
        <begin position="736"/>
        <end position="861"/>
    </location>
</feature>
<evidence type="ECO:0000313" key="5">
    <source>
        <dbReference type="EMBL" id="NBG87676.1"/>
    </source>
</evidence>
<keyword evidence="6" id="KW-1185">Reference proteome</keyword>
<evidence type="ECO:0000256" key="1">
    <source>
        <dbReference type="SAM" id="MobiDB-lite"/>
    </source>
</evidence>
<dbReference type="Proteomes" id="UP000449710">
    <property type="component" value="Unassembled WGS sequence"/>
</dbReference>
<dbReference type="SUPFAM" id="SSF52540">
    <property type="entry name" value="P-loop containing nucleoside triphosphate hydrolases"/>
    <property type="match status" value="1"/>
</dbReference>
<feature type="domain" description="Probable ATP-binding protein BrxC alpha-helical" evidence="3">
    <location>
        <begin position="869"/>
        <end position="992"/>
    </location>
</feature>
<dbReference type="EMBL" id="SUMG01000003">
    <property type="protein sequence ID" value="NBG87676.1"/>
    <property type="molecule type" value="Genomic_DNA"/>
</dbReference>
<protein>
    <submittedName>
        <fullName evidence="5">BREX system P-loop protein BrxC</fullName>
    </submittedName>
</protein>
<organism evidence="5 6">
    <name type="scientific">Isachenkonia alkalipeptolytica</name>
    <dbReference type="NCBI Taxonomy" id="2565777"/>
    <lineage>
        <taxon>Bacteria</taxon>
        <taxon>Bacillati</taxon>
        <taxon>Bacillota</taxon>
        <taxon>Clostridia</taxon>
        <taxon>Eubacteriales</taxon>
        <taxon>Clostridiaceae</taxon>
        <taxon>Isachenkonia</taxon>
    </lineage>
</organism>
<reference evidence="5 6" key="1">
    <citation type="submission" date="2019-04" db="EMBL/GenBank/DDBJ databases">
        <title>Isachenkonia alkalipeptolytica gen. nov. sp. nov. a new anaerobic, alkiliphilic organothrophic bacterium capable to reduce synthesized ferrihydrite isolated from a soda lake.</title>
        <authorList>
            <person name="Toshchakov S.V."/>
            <person name="Zavarzina D.G."/>
            <person name="Zhilina T.N."/>
            <person name="Kostrikina N.A."/>
            <person name="Kublanov I.V."/>
        </authorList>
    </citation>
    <scope>NUCLEOTIDE SEQUENCE [LARGE SCALE GENOMIC DNA]</scope>
    <source>
        <strain evidence="5 6">Z-1701</strain>
    </source>
</reference>
<dbReference type="InterPro" id="IPR058036">
    <property type="entry name" value="BREX_BrxC_4th"/>
</dbReference>
<feature type="domain" description="Probable ATP-binding protein BrxC 4th six-stranded beta-sheet" evidence="4">
    <location>
        <begin position="557"/>
        <end position="728"/>
    </location>
</feature>
<gene>
    <name evidence="5" type="primary">brxC</name>
    <name evidence="5" type="ORF">ISALK_04100</name>
</gene>
<dbReference type="AlphaFoldDB" id="A0AA43XJV0"/>
<feature type="region of interest" description="Disordered" evidence="1">
    <location>
        <begin position="1119"/>
        <end position="1151"/>
    </location>
</feature>
<proteinExistence type="predicted"/>
<evidence type="ECO:0000259" key="4">
    <source>
        <dbReference type="Pfam" id="PF25796"/>
    </source>
</evidence>
<feature type="compositionally biased region" description="Pro residues" evidence="1">
    <location>
        <begin position="1137"/>
        <end position="1147"/>
    </location>
</feature>
<dbReference type="Pfam" id="PF25792">
    <property type="entry name" value="BREX_BrxC_helical"/>
    <property type="match status" value="1"/>
</dbReference>
<evidence type="ECO:0000259" key="3">
    <source>
        <dbReference type="Pfam" id="PF25792"/>
    </source>
</evidence>
<dbReference type="InterPro" id="IPR047679">
    <property type="entry name" value="BREX_BrxC"/>
</dbReference>
<dbReference type="InterPro" id="IPR058037">
    <property type="entry name" value="BREX_BrxC_helical"/>
</dbReference>
<sequence>MKLHKMFNKEIDRDIKGVIKIGQEDDENVYQELEEYVVTRELDRHFSRFFDAYKEGIGDYTDKMGIWISGFFGSGKSHFLKILSYLLKNRTVNGKKAVEYFTDKIDDPMVMADITRAGNVSSDVILFNIDSKSDSDTKSDKELIVKVFNKVFNEMQGFSGASPWLADLERLMTKEGTYGAFKSKFEEINGEPWEEMRDEYYFIEDDIVEALTLTTKMSEDAARNWFNKAQDSYSLSVEKFANKVKEYIEAKDQEHHVIFLVDEMGQYIGEDSNLMLNLQTVVEDLGTYCGGKAWVVVTSQQAIDSISSKVRGNDFSKIQGRFNTRLSLSSGNVDEVIKKRILAKSEPAEETLELIYNEKEAVLNNLITFSADTAEMKTYKNAEDFVSVYPFIPYQFNLLQSVFTAIRRHGASGKHLSEGERSLLSAYQETAVQVKDEEAGVLVPFSSFYETIETFLDHDVRTVMIHAEDNDRLNSFDVEVLKLLFLIKWVEEIPANIENLATLLVKNIDDDKIEIKKAIEQSLGKLIRETLIQKNGQEYIFLTNDEQDVNRQIQEIQVDIKEVIKEIGEEIFTGIYGENKFKYNHKYHFSFNKIIDDRHIANPHHEFGIKIITPYFDMGGALTEQEMKMMSSRENNLIIKLPEDTAAITEMEEVKKITTYLQRKGGQTGNTSIDEIKIRKGRERTERSERVKHLLTEALREAEFYVNSQKLDMKTKSPKERINEGLKAVVNNIYNKLSYVKAFVESNKDLHDLLFNDENQIEFFGEDKKNGNHLAEDEVRRYVYLAKERSMAITAKTLMEHFSKLPYGWLDNDIRGILIALLRKEEIRFQLGSEYIQSKDDNLITYLTKKEYTDRLVIEKRDKVNLKHLQIAKELGKDLFGYASLPDDEDGLMVRLKELAKEELGEINNLLVRYEQRKDYPYPGRRILEDGEALLKEILEIKEPAGFYRKLVDLEEELLDYSDDVKEVKGFFNNQKEIFDKAAEKLKIYHANETYVTDQELIDLVKKIEDIVTDRTPYTRIKELPNLSNEFVEGYTDLLEKEAKPIKVIIDEKESIVLEELESSEFKETLEKPCKEKFKSLRSRLESAQNFHEVIAKKDEADRIKTACLKELDKKKEEARKEREKVDEVPKVKPGEKTPPPYKPAPPKQKKRISAVELFNTVQEIETEEQVDELVDNIRKTLKEELKNNTKITFS</sequence>
<evidence type="ECO:0000259" key="2">
    <source>
        <dbReference type="Pfam" id="PF25791"/>
    </source>
</evidence>
<name>A0AA43XJV0_9CLOT</name>
<evidence type="ECO:0000313" key="6">
    <source>
        <dbReference type="Proteomes" id="UP000449710"/>
    </source>
</evidence>
<dbReference type="InterPro" id="IPR027417">
    <property type="entry name" value="P-loop_NTPase"/>
</dbReference>
<dbReference type="Pfam" id="PF25796">
    <property type="entry name" value="BREX_BrxC_4th"/>
    <property type="match status" value="1"/>
</dbReference>
<accession>A0AA43XJV0</accession>
<feature type="compositionally biased region" description="Basic and acidic residues" evidence="1">
    <location>
        <begin position="1119"/>
        <end position="1136"/>
    </location>
</feature>
<dbReference type="Pfam" id="PF25791">
    <property type="entry name" value="WHD_BREX_BrxC"/>
    <property type="match status" value="1"/>
</dbReference>
<dbReference type="RefSeq" id="WP_160719334.1">
    <property type="nucleotide sequence ID" value="NZ_SUMG01000003.1"/>
</dbReference>
<dbReference type="NCBIfam" id="NF033441">
    <property type="entry name" value="BREX_BrxC"/>
    <property type="match status" value="1"/>
</dbReference>
<dbReference type="InterPro" id="IPR058038">
    <property type="entry name" value="BREX_BrxC_wHTH"/>
</dbReference>